<dbReference type="Proteomes" id="UP000613768">
    <property type="component" value="Unassembled WGS sequence"/>
</dbReference>
<dbReference type="SMART" id="SM00487">
    <property type="entry name" value="DEXDc"/>
    <property type="match status" value="1"/>
</dbReference>
<organism evidence="2 3">
    <name type="scientific">Pseudomarimonas arenosa</name>
    <dbReference type="NCBI Taxonomy" id="2774145"/>
    <lineage>
        <taxon>Bacteria</taxon>
        <taxon>Pseudomonadati</taxon>
        <taxon>Pseudomonadota</taxon>
        <taxon>Gammaproteobacteria</taxon>
        <taxon>Lysobacterales</taxon>
        <taxon>Lysobacteraceae</taxon>
        <taxon>Pseudomarimonas</taxon>
    </lineage>
</organism>
<dbReference type="GO" id="GO:0003677">
    <property type="term" value="F:DNA binding"/>
    <property type="evidence" value="ECO:0007669"/>
    <property type="project" value="InterPro"/>
</dbReference>
<dbReference type="PANTHER" id="PTHR47396">
    <property type="entry name" value="TYPE I RESTRICTION ENZYME ECOKI R PROTEIN"/>
    <property type="match status" value="1"/>
</dbReference>
<evidence type="ECO:0000313" key="2">
    <source>
        <dbReference type="EMBL" id="MBD8525777.1"/>
    </source>
</evidence>
<dbReference type="RefSeq" id="WP_192029155.1">
    <property type="nucleotide sequence ID" value="NZ_JACYTR010000012.1"/>
</dbReference>
<evidence type="ECO:0000313" key="3">
    <source>
        <dbReference type="Proteomes" id="UP000613768"/>
    </source>
</evidence>
<dbReference type="InterPro" id="IPR050742">
    <property type="entry name" value="Helicase_Restrict-Modif_Enz"/>
</dbReference>
<dbReference type="EMBL" id="JACYTR010000012">
    <property type="protein sequence ID" value="MBD8525777.1"/>
    <property type="molecule type" value="Genomic_DNA"/>
</dbReference>
<dbReference type="PROSITE" id="PS51192">
    <property type="entry name" value="HELICASE_ATP_BIND_1"/>
    <property type="match status" value="1"/>
</dbReference>
<dbReference type="CDD" id="cd18785">
    <property type="entry name" value="SF2_C"/>
    <property type="match status" value="1"/>
</dbReference>
<keyword evidence="2" id="KW-0347">Helicase</keyword>
<accession>A0AAW3ZKR3</accession>
<name>A0AAW3ZKR3_9GAMM</name>
<dbReference type="SUPFAM" id="SSF52540">
    <property type="entry name" value="P-loop containing nucleoside triphosphate hydrolases"/>
    <property type="match status" value="2"/>
</dbReference>
<keyword evidence="2" id="KW-0547">Nucleotide-binding</keyword>
<sequence length="829" mass="93180">MTAHSCWHNMHFRHTWRPYQARVLQAFEQHLSDRHFHVVAAPGAGKTVLGLEALRRLGRPALVLAPSLAIRDQWCQRWRQDFVSAAADHPSEPVDSLSFEIDTPARLTFSTYQALHAASKRLGNAALIDRPQSAGIECLVFDEAHHLRSAWWRCLDALKQGLDQPWIIALTATPPFDVSAQEWNRYLGLCGPVDEEVSIPEQVRAGTLCPHQDFLHLCLADAEQQAHRREFDQRVRRWLTDWLLDSSLIAALRELPLVQTPASEPKQLLEQHDWLLALCIFLSSAAGELAQPLRAALRLSEVALPAFDLRWAELLVNALLFRPGVLDELHPWAQRWRRELKRGGAIERRRVYLRDPPRLSRRLETCSAKIDAIAEVLEFAQAEQGLGLRAAVLCDRIVESALPQPGEGPSRHRLGVVPVFEAVRQRRLADARLALLSGSLLILPTDLLPNLHAALPATLRAGLVLRPLDHDPVYTRIDPGNTSIAPLVAAVTQLFARGELNLLIGTAALLGEGWDAPALNTLIIASTAGASMSCNQMRGRSLRLDPQRPHKVAQIWHLACVEPQTDSSADAGGPDLASLRRRFATFAGLDASGKEICNGLARVVDPAQSMQAVALDEHNRQQRLRASDPQTIERSWQQALGDVARGNYQLRRERRIPARRLPPSTLLRWLSSSAPHWFSPWAGWLRRRRMQHLTDLLLTHLQRKGVLETNKRARVRVELLQHGFSCRLDQSSHVDAQRFDEALNELFGRPLVPRYLIEQQGDYFPLPKAISSRRADAEALARDWRRQLGPCRLLSTRSQDGRHALLAAKEAWLLSAAEVQTESRLRWSA</sequence>
<protein>
    <submittedName>
        <fullName evidence="2">DEAD/DEAH box helicase family protein</fullName>
    </submittedName>
</protein>
<comment type="caution">
    <text evidence="2">The sequence shown here is derived from an EMBL/GenBank/DDBJ whole genome shotgun (WGS) entry which is preliminary data.</text>
</comment>
<dbReference type="GO" id="GO:0004386">
    <property type="term" value="F:helicase activity"/>
    <property type="evidence" value="ECO:0007669"/>
    <property type="project" value="UniProtKB-KW"/>
</dbReference>
<feature type="domain" description="Helicase ATP-binding" evidence="1">
    <location>
        <begin position="27"/>
        <end position="184"/>
    </location>
</feature>
<dbReference type="InterPro" id="IPR027417">
    <property type="entry name" value="P-loop_NTPase"/>
</dbReference>
<dbReference type="InterPro" id="IPR014001">
    <property type="entry name" value="Helicase_ATP-bd"/>
</dbReference>
<keyword evidence="2" id="KW-0378">Hydrolase</keyword>
<dbReference type="GO" id="GO:0005829">
    <property type="term" value="C:cytosol"/>
    <property type="evidence" value="ECO:0007669"/>
    <property type="project" value="TreeGrafter"/>
</dbReference>
<keyword evidence="3" id="KW-1185">Reference proteome</keyword>
<dbReference type="Pfam" id="PF04851">
    <property type="entry name" value="ResIII"/>
    <property type="match status" value="1"/>
</dbReference>
<proteinExistence type="predicted"/>
<dbReference type="GO" id="GO:0016787">
    <property type="term" value="F:hydrolase activity"/>
    <property type="evidence" value="ECO:0007669"/>
    <property type="project" value="InterPro"/>
</dbReference>
<reference evidence="2 3" key="1">
    <citation type="submission" date="2020-09" db="EMBL/GenBank/DDBJ databases">
        <title>Pseudoxanthomonas sp. CAU 1598 isolated from sand of Yaerae Beach.</title>
        <authorList>
            <person name="Kim W."/>
        </authorList>
    </citation>
    <scope>NUCLEOTIDE SEQUENCE [LARGE SCALE GENOMIC DNA]</scope>
    <source>
        <strain evidence="2 3">CAU 1598</strain>
    </source>
</reference>
<gene>
    <name evidence="2" type="ORF">IFO71_08470</name>
</gene>
<dbReference type="AlphaFoldDB" id="A0AAW3ZKR3"/>
<dbReference type="InterPro" id="IPR006935">
    <property type="entry name" value="Helicase/UvrB_N"/>
</dbReference>
<dbReference type="PANTHER" id="PTHR47396:SF1">
    <property type="entry name" value="ATP-DEPENDENT HELICASE IRC3-RELATED"/>
    <property type="match status" value="1"/>
</dbReference>
<dbReference type="GO" id="GO:0005524">
    <property type="term" value="F:ATP binding"/>
    <property type="evidence" value="ECO:0007669"/>
    <property type="project" value="InterPro"/>
</dbReference>
<dbReference type="Gene3D" id="3.40.50.300">
    <property type="entry name" value="P-loop containing nucleotide triphosphate hydrolases"/>
    <property type="match status" value="2"/>
</dbReference>
<keyword evidence="2" id="KW-0067">ATP-binding</keyword>
<evidence type="ECO:0000259" key="1">
    <source>
        <dbReference type="PROSITE" id="PS51192"/>
    </source>
</evidence>